<keyword evidence="2" id="KW-0808">Transferase</keyword>
<evidence type="ECO:0000313" key="3">
    <source>
        <dbReference type="Proteomes" id="UP000501830"/>
    </source>
</evidence>
<organism evidence="2 3">
    <name type="scientific">Jeotgalibaca porci</name>
    <dbReference type="NCBI Taxonomy" id="1868793"/>
    <lineage>
        <taxon>Bacteria</taxon>
        <taxon>Bacillati</taxon>
        <taxon>Bacillota</taxon>
        <taxon>Bacilli</taxon>
        <taxon>Lactobacillales</taxon>
        <taxon>Carnobacteriaceae</taxon>
        <taxon>Jeotgalibaca</taxon>
    </lineage>
</organism>
<gene>
    <name evidence="2" type="ORF">G7058_02915</name>
</gene>
<evidence type="ECO:0000259" key="1">
    <source>
        <dbReference type="PROSITE" id="PS51186"/>
    </source>
</evidence>
<accession>A0A6G7WKE2</accession>
<dbReference type="Proteomes" id="UP000501830">
    <property type="component" value="Chromosome"/>
</dbReference>
<dbReference type="Pfam" id="PF13673">
    <property type="entry name" value="Acetyltransf_10"/>
    <property type="match status" value="1"/>
</dbReference>
<dbReference type="CDD" id="cd04301">
    <property type="entry name" value="NAT_SF"/>
    <property type="match status" value="1"/>
</dbReference>
<dbReference type="GO" id="GO:0004343">
    <property type="term" value="F:glucosamine 6-phosphate N-acetyltransferase activity"/>
    <property type="evidence" value="ECO:0007669"/>
    <property type="project" value="TreeGrafter"/>
</dbReference>
<keyword evidence="3" id="KW-1185">Reference proteome</keyword>
<proteinExistence type="predicted"/>
<dbReference type="PROSITE" id="PS51186">
    <property type="entry name" value="GNAT"/>
    <property type="match status" value="1"/>
</dbReference>
<dbReference type="KEGG" id="jpo:G7058_02915"/>
<dbReference type="AlphaFoldDB" id="A0A6G7WKE2"/>
<dbReference type="Gene3D" id="3.40.630.30">
    <property type="match status" value="1"/>
</dbReference>
<feature type="domain" description="N-acetyltransferase" evidence="1">
    <location>
        <begin position="4"/>
        <end position="144"/>
    </location>
</feature>
<reference evidence="2 3" key="1">
    <citation type="journal article" date="2017" name="Int. J. Syst. Evol. Microbiol.">
        <title>Jeotgalibaca porci sp. nov. and Jeotgalibaca arthritidis sp. nov., isolated from pigs, and emended description of the genus Jeotgalibaca.</title>
        <authorList>
            <person name="Zamora L."/>
            <person name="Perez-Sancho M."/>
            <person name="Dominguez L."/>
            <person name="Fernandez-Garayzabal J.F."/>
            <person name="Vela A.I."/>
        </authorList>
    </citation>
    <scope>NUCLEOTIDE SEQUENCE [LARGE SCALE GENOMIC DNA]</scope>
    <source>
        <strain evidence="2 3">CCUG 69148</strain>
    </source>
</reference>
<evidence type="ECO:0000313" key="2">
    <source>
        <dbReference type="EMBL" id="QIK52658.1"/>
    </source>
</evidence>
<sequence length="144" mass="16501">MRFERTTDIESPIYRDALEIRLTVFVNEQNVSPAIEVDEKESSCIHVVGYDHNHNPIATARLFPLDKENYKVQRVAVLLSERGKQLGNLLMNEMETIARENGAKRIILGAQNQALPFYEKIGYTVFGDEYEEAGILHHDVEKII</sequence>
<dbReference type="InterPro" id="IPR016181">
    <property type="entry name" value="Acyl_CoA_acyltransferase"/>
</dbReference>
<dbReference type="EMBL" id="CP049889">
    <property type="protein sequence ID" value="QIK52658.1"/>
    <property type="molecule type" value="Genomic_DNA"/>
</dbReference>
<name>A0A6G7WKE2_9LACT</name>
<dbReference type="PANTHER" id="PTHR13355">
    <property type="entry name" value="GLUCOSAMINE 6-PHOSPHATE N-ACETYLTRANSFERASE"/>
    <property type="match status" value="1"/>
</dbReference>
<dbReference type="InterPro" id="IPR039143">
    <property type="entry name" value="GNPNAT1-like"/>
</dbReference>
<protein>
    <submittedName>
        <fullName evidence="2">GNAT family N-acetyltransferase</fullName>
    </submittedName>
</protein>
<dbReference type="InterPro" id="IPR000182">
    <property type="entry name" value="GNAT_dom"/>
</dbReference>
<dbReference type="SUPFAM" id="SSF55729">
    <property type="entry name" value="Acyl-CoA N-acyltransferases (Nat)"/>
    <property type="match status" value="1"/>
</dbReference>
<dbReference type="PANTHER" id="PTHR13355:SF11">
    <property type="entry name" value="GLUCOSAMINE 6-PHOSPHATE N-ACETYLTRANSFERASE"/>
    <property type="match status" value="1"/>
</dbReference>